<dbReference type="AlphaFoldDB" id="A0A8J4X7N5"/>
<organism evidence="10 11">
    <name type="scientific">Clarias magur</name>
    <name type="common">Asian catfish</name>
    <name type="synonym">Macropteronotus magur</name>
    <dbReference type="NCBI Taxonomy" id="1594786"/>
    <lineage>
        <taxon>Eukaryota</taxon>
        <taxon>Metazoa</taxon>
        <taxon>Chordata</taxon>
        <taxon>Craniata</taxon>
        <taxon>Vertebrata</taxon>
        <taxon>Euteleostomi</taxon>
        <taxon>Actinopterygii</taxon>
        <taxon>Neopterygii</taxon>
        <taxon>Teleostei</taxon>
        <taxon>Ostariophysi</taxon>
        <taxon>Siluriformes</taxon>
        <taxon>Clariidae</taxon>
        <taxon>Clarias</taxon>
    </lineage>
</organism>
<dbReference type="GO" id="GO:0044331">
    <property type="term" value="P:cell-cell adhesion mediated by cadherin"/>
    <property type="evidence" value="ECO:0007669"/>
    <property type="project" value="TreeGrafter"/>
</dbReference>
<dbReference type="GO" id="GO:0016342">
    <property type="term" value="C:catenin complex"/>
    <property type="evidence" value="ECO:0007669"/>
    <property type="project" value="TreeGrafter"/>
</dbReference>
<evidence type="ECO:0000313" key="11">
    <source>
        <dbReference type="Proteomes" id="UP000727407"/>
    </source>
</evidence>
<name>A0A8J4X7N5_CLAMG</name>
<dbReference type="InterPro" id="IPR039808">
    <property type="entry name" value="Cadherin"/>
</dbReference>
<keyword evidence="11" id="KW-1185">Reference proteome</keyword>
<evidence type="ECO:0000256" key="3">
    <source>
        <dbReference type="ARBA" id="ARBA00022685"/>
    </source>
</evidence>
<keyword evidence="6" id="KW-0130">Cell adhesion</keyword>
<comment type="subcellular location">
    <subcellularLocation>
        <location evidence="1">Cell membrane</location>
    </subcellularLocation>
</comment>
<keyword evidence="3" id="KW-0165">Cleavage on pair of basic residues</keyword>
<dbReference type="FunFam" id="2.60.40.60:FF:000011">
    <property type="entry name" value="Cadherin 1"/>
    <property type="match status" value="1"/>
</dbReference>
<dbReference type="GO" id="GO:0005912">
    <property type="term" value="C:adherens junction"/>
    <property type="evidence" value="ECO:0007669"/>
    <property type="project" value="TreeGrafter"/>
</dbReference>
<evidence type="ECO:0000313" key="10">
    <source>
        <dbReference type="EMBL" id="KAF5904726.1"/>
    </source>
</evidence>
<evidence type="ECO:0000256" key="8">
    <source>
        <dbReference type="ARBA" id="ARBA00023180"/>
    </source>
</evidence>
<reference evidence="10" key="1">
    <citation type="submission" date="2020-07" db="EMBL/GenBank/DDBJ databases">
        <title>Clarias magur genome sequencing, assembly and annotation.</title>
        <authorList>
            <person name="Kushwaha B."/>
            <person name="Kumar R."/>
            <person name="Das P."/>
            <person name="Joshi C.G."/>
            <person name="Kumar D."/>
            <person name="Nagpure N.S."/>
            <person name="Pandey M."/>
            <person name="Agarwal S."/>
            <person name="Srivastava S."/>
            <person name="Singh M."/>
            <person name="Sahoo L."/>
            <person name="Jayasankar P."/>
            <person name="Meher P.K."/>
            <person name="Koringa P.G."/>
            <person name="Iquebal M.A."/>
            <person name="Das S.P."/>
            <person name="Bit A."/>
            <person name="Patnaik S."/>
            <person name="Patel N."/>
            <person name="Shah T.M."/>
            <person name="Hinsu A."/>
            <person name="Jena J.K."/>
        </authorList>
    </citation>
    <scope>NUCLEOTIDE SEQUENCE</scope>
    <source>
        <strain evidence="10">CIFAMagur01</strain>
        <tissue evidence="10">Testis</tissue>
    </source>
</reference>
<dbReference type="GO" id="GO:0005509">
    <property type="term" value="F:calcium ion binding"/>
    <property type="evidence" value="ECO:0007669"/>
    <property type="project" value="InterPro"/>
</dbReference>
<dbReference type="PANTHER" id="PTHR24027">
    <property type="entry name" value="CADHERIN-23"/>
    <property type="match status" value="1"/>
</dbReference>
<feature type="region of interest" description="Disordered" evidence="9">
    <location>
        <begin position="1"/>
        <end position="30"/>
    </location>
</feature>
<dbReference type="GO" id="GO:0045296">
    <property type="term" value="F:cadherin binding"/>
    <property type="evidence" value="ECO:0007669"/>
    <property type="project" value="TreeGrafter"/>
</dbReference>
<dbReference type="GO" id="GO:0016477">
    <property type="term" value="P:cell migration"/>
    <property type="evidence" value="ECO:0007669"/>
    <property type="project" value="TreeGrafter"/>
</dbReference>
<keyword evidence="4" id="KW-0677">Repeat</keyword>
<gene>
    <name evidence="10" type="primary">cdh13</name>
    <name evidence="10" type="ORF">DAT39_005565</name>
</gene>
<dbReference type="GO" id="GO:0016339">
    <property type="term" value="P:calcium-dependent cell-cell adhesion via plasma membrane cell adhesion molecules"/>
    <property type="evidence" value="ECO:0007669"/>
    <property type="project" value="TreeGrafter"/>
</dbReference>
<evidence type="ECO:0000256" key="5">
    <source>
        <dbReference type="ARBA" id="ARBA00022837"/>
    </source>
</evidence>
<evidence type="ECO:0000256" key="2">
    <source>
        <dbReference type="ARBA" id="ARBA00022475"/>
    </source>
</evidence>
<dbReference type="Proteomes" id="UP000727407">
    <property type="component" value="Unassembled WGS sequence"/>
</dbReference>
<dbReference type="SUPFAM" id="SSF49313">
    <property type="entry name" value="Cadherin-like"/>
    <property type="match status" value="1"/>
</dbReference>
<keyword evidence="8" id="KW-0325">Glycoprotein</keyword>
<dbReference type="GO" id="GO:0007043">
    <property type="term" value="P:cell-cell junction assembly"/>
    <property type="evidence" value="ECO:0007669"/>
    <property type="project" value="TreeGrafter"/>
</dbReference>
<feature type="compositionally biased region" description="Basic and acidic residues" evidence="9">
    <location>
        <begin position="1"/>
        <end position="17"/>
    </location>
</feature>
<dbReference type="GO" id="GO:0034332">
    <property type="term" value="P:adherens junction organization"/>
    <property type="evidence" value="ECO:0007669"/>
    <property type="project" value="TreeGrafter"/>
</dbReference>
<keyword evidence="5" id="KW-0106">Calcium</keyword>
<accession>A0A8J4X7N5</accession>
<dbReference type="EMBL" id="QNUK01000053">
    <property type="protein sequence ID" value="KAF5904726.1"/>
    <property type="molecule type" value="Genomic_DNA"/>
</dbReference>
<dbReference type="GO" id="GO:0000902">
    <property type="term" value="P:cell morphogenesis"/>
    <property type="evidence" value="ECO:0007669"/>
    <property type="project" value="TreeGrafter"/>
</dbReference>
<sequence length="223" mass="24631">MRGEKNGCEEKSGSEMSKRRRKSKAGGMGLKDKTAVDMIREDKLGYCGGISPMVFDDCEGNKDVKFKVSHPDFLIDKDLNLVPRRDVVDSGTGMFIHWVNDLVDDTAQVDIIGPLSQSTHTLREVLGVAKMIPNRSKRSLLVPPMFVPENQRAPFPRSIGKSHVISSSMKEDHIFRLTGKGADQDPKGVFSINKLTGEVAVSRALDREAIASYRCILGQPTET</sequence>
<dbReference type="Gene3D" id="2.60.40.60">
    <property type="entry name" value="Cadherins"/>
    <property type="match status" value="1"/>
</dbReference>
<evidence type="ECO:0000256" key="4">
    <source>
        <dbReference type="ARBA" id="ARBA00022737"/>
    </source>
</evidence>
<feature type="non-terminal residue" evidence="10">
    <location>
        <position position="223"/>
    </location>
</feature>
<keyword evidence="2" id="KW-1003">Cell membrane</keyword>
<evidence type="ECO:0000256" key="9">
    <source>
        <dbReference type="SAM" id="MobiDB-lite"/>
    </source>
</evidence>
<protein>
    <submittedName>
        <fullName evidence="10">Cadherin-13 isoform X1</fullName>
    </submittedName>
</protein>
<evidence type="ECO:0000256" key="1">
    <source>
        <dbReference type="ARBA" id="ARBA00004236"/>
    </source>
</evidence>
<evidence type="ECO:0000256" key="7">
    <source>
        <dbReference type="ARBA" id="ARBA00023136"/>
    </source>
</evidence>
<proteinExistence type="predicted"/>
<dbReference type="GO" id="GO:0008013">
    <property type="term" value="F:beta-catenin binding"/>
    <property type="evidence" value="ECO:0007669"/>
    <property type="project" value="TreeGrafter"/>
</dbReference>
<dbReference type="OrthoDB" id="9933746at2759"/>
<comment type="caution">
    <text evidence="10">The sequence shown here is derived from an EMBL/GenBank/DDBJ whole genome shotgun (WGS) entry which is preliminary data.</text>
</comment>
<keyword evidence="7" id="KW-0472">Membrane</keyword>
<dbReference type="PANTHER" id="PTHR24027:SF80">
    <property type="entry name" value="CADHERIN-13"/>
    <property type="match status" value="1"/>
</dbReference>
<evidence type="ECO:0000256" key="6">
    <source>
        <dbReference type="ARBA" id="ARBA00022889"/>
    </source>
</evidence>
<dbReference type="CDD" id="cd11304">
    <property type="entry name" value="Cadherin_repeat"/>
    <property type="match status" value="1"/>
</dbReference>
<dbReference type="InterPro" id="IPR015919">
    <property type="entry name" value="Cadherin-like_sf"/>
</dbReference>